<dbReference type="SUPFAM" id="SSF52540">
    <property type="entry name" value="P-loop containing nucleoside triphosphate hydrolases"/>
    <property type="match status" value="1"/>
</dbReference>
<dbReference type="EMBL" id="DQYG01000105">
    <property type="protein sequence ID" value="HDD31459.1"/>
    <property type="molecule type" value="Genomic_DNA"/>
</dbReference>
<protein>
    <submittedName>
        <fullName evidence="2">DEAD/DEAH box helicase</fullName>
    </submittedName>
</protein>
<organism evidence="2">
    <name type="scientific">Thermococcus litoralis</name>
    <dbReference type="NCBI Taxonomy" id="2265"/>
    <lineage>
        <taxon>Archaea</taxon>
        <taxon>Methanobacteriati</taxon>
        <taxon>Methanobacteriota</taxon>
        <taxon>Thermococci</taxon>
        <taxon>Thermococcales</taxon>
        <taxon>Thermococcaceae</taxon>
        <taxon>Thermococcus</taxon>
    </lineage>
</organism>
<keyword evidence="2" id="KW-0347">Helicase</keyword>
<keyword evidence="2" id="KW-0547">Nucleotide-binding</keyword>
<keyword evidence="2" id="KW-0378">Hydrolase</keyword>
<gene>
    <name evidence="2" type="ORF">ENF72_02390</name>
</gene>
<dbReference type="GO" id="GO:0003676">
    <property type="term" value="F:nucleic acid binding"/>
    <property type="evidence" value="ECO:0007669"/>
    <property type="project" value="InterPro"/>
</dbReference>
<dbReference type="InterPro" id="IPR011545">
    <property type="entry name" value="DEAD/DEAH_box_helicase_dom"/>
</dbReference>
<dbReference type="AlphaFoldDB" id="A0A7C0XZD4"/>
<dbReference type="InterPro" id="IPR014001">
    <property type="entry name" value="Helicase_ATP-bd"/>
</dbReference>
<evidence type="ECO:0000259" key="1">
    <source>
        <dbReference type="PROSITE" id="PS51192"/>
    </source>
</evidence>
<keyword evidence="2" id="KW-0067">ATP-binding</keyword>
<evidence type="ECO:0000313" key="2">
    <source>
        <dbReference type="EMBL" id="HDD31459.1"/>
    </source>
</evidence>
<feature type="non-terminal residue" evidence="2">
    <location>
        <position position="112"/>
    </location>
</feature>
<accession>A0A7C0XZD4</accession>
<dbReference type="Proteomes" id="UP000886210">
    <property type="component" value="Unassembled WGS sequence"/>
</dbReference>
<feature type="domain" description="Helicase ATP-binding" evidence="1">
    <location>
        <begin position="24"/>
        <end position="112"/>
    </location>
</feature>
<proteinExistence type="predicted"/>
<dbReference type="GO" id="GO:0140097">
    <property type="term" value="F:catalytic activity, acting on DNA"/>
    <property type="evidence" value="ECO:0007669"/>
    <property type="project" value="UniProtKB-ARBA"/>
</dbReference>
<dbReference type="GO" id="GO:0004386">
    <property type="term" value="F:helicase activity"/>
    <property type="evidence" value="ECO:0007669"/>
    <property type="project" value="UniProtKB-KW"/>
</dbReference>
<comment type="caution">
    <text evidence="2">The sequence shown here is derived from an EMBL/GenBank/DDBJ whole genome shotgun (WGS) entry which is preliminary data.</text>
</comment>
<dbReference type="GO" id="GO:0005524">
    <property type="term" value="F:ATP binding"/>
    <property type="evidence" value="ECO:0007669"/>
    <property type="project" value="InterPro"/>
</dbReference>
<dbReference type="PROSITE" id="PS51192">
    <property type="entry name" value="HELICASE_ATP_BIND_1"/>
    <property type="match status" value="1"/>
</dbReference>
<dbReference type="Gene3D" id="3.40.50.300">
    <property type="entry name" value="P-loop containing nucleotide triphosphate hydrolases"/>
    <property type="match status" value="1"/>
</dbReference>
<sequence>MGEIERRFRQVTGFTPYNFQKEAIEYLLDGYSLIVRAPTGAGKSEMVLVPFIYEVNERLPSQLIYSLPNRTLVENLGNRAKRYASFKKLRVAVHHGKRVESQLFEEDIIITT</sequence>
<name>A0A7C0XZD4_THELI</name>
<dbReference type="Pfam" id="PF00270">
    <property type="entry name" value="DEAD"/>
    <property type="match status" value="1"/>
</dbReference>
<reference evidence="2" key="1">
    <citation type="journal article" date="2020" name="mSystems">
        <title>Genome- and Community-Level Interaction Insights into Carbon Utilization and Element Cycling Functions of Hydrothermarchaeota in Hydrothermal Sediment.</title>
        <authorList>
            <person name="Zhou Z."/>
            <person name="Liu Y."/>
            <person name="Xu W."/>
            <person name="Pan J."/>
            <person name="Luo Z.H."/>
            <person name="Li M."/>
        </authorList>
    </citation>
    <scope>NUCLEOTIDE SEQUENCE [LARGE SCALE GENOMIC DNA]</scope>
    <source>
        <strain evidence="2">HyVt-151</strain>
    </source>
</reference>
<dbReference type="InterPro" id="IPR027417">
    <property type="entry name" value="P-loop_NTPase"/>
</dbReference>